<dbReference type="Gene3D" id="3.80.10.10">
    <property type="entry name" value="Ribonuclease Inhibitor"/>
    <property type="match status" value="1"/>
</dbReference>
<keyword evidence="2" id="KW-0677">Repeat</keyword>
<organism evidence="3 4">
    <name type="scientific">Paratrimastix pyriformis</name>
    <dbReference type="NCBI Taxonomy" id="342808"/>
    <lineage>
        <taxon>Eukaryota</taxon>
        <taxon>Metamonada</taxon>
        <taxon>Preaxostyla</taxon>
        <taxon>Paratrimastigidae</taxon>
        <taxon>Paratrimastix</taxon>
    </lineage>
</organism>
<dbReference type="Proteomes" id="UP001141327">
    <property type="component" value="Unassembled WGS sequence"/>
</dbReference>
<protein>
    <submittedName>
        <fullName evidence="3">Uncharacterized protein</fullName>
    </submittedName>
</protein>
<dbReference type="EMBL" id="JAPMOS010000012">
    <property type="protein sequence ID" value="KAJ4460593.1"/>
    <property type="molecule type" value="Genomic_DNA"/>
</dbReference>
<dbReference type="PANTHER" id="PTHR46652:SF7">
    <property type="entry name" value="LEUCINE-RICH REPEAT AND IQ DOMAIN-CONTAINING PROTEIN 1"/>
    <property type="match status" value="1"/>
</dbReference>
<evidence type="ECO:0000256" key="1">
    <source>
        <dbReference type="ARBA" id="ARBA00022614"/>
    </source>
</evidence>
<proteinExistence type="predicted"/>
<evidence type="ECO:0000313" key="3">
    <source>
        <dbReference type="EMBL" id="KAJ4460593.1"/>
    </source>
</evidence>
<reference evidence="3" key="1">
    <citation type="journal article" date="2022" name="bioRxiv">
        <title>Genomics of Preaxostyla Flagellates Illuminates Evolutionary Transitions and the Path Towards Mitochondrial Loss.</title>
        <authorList>
            <person name="Novak L.V.F."/>
            <person name="Treitli S.C."/>
            <person name="Pyrih J."/>
            <person name="Halakuc P."/>
            <person name="Pipaliya S.V."/>
            <person name="Vacek V."/>
            <person name="Brzon O."/>
            <person name="Soukal P."/>
            <person name="Eme L."/>
            <person name="Dacks J.B."/>
            <person name="Karnkowska A."/>
            <person name="Elias M."/>
            <person name="Hampl V."/>
        </authorList>
    </citation>
    <scope>NUCLEOTIDE SEQUENCE</scope>
    <source>
        <strain evidence="3">RCP-MX</strain>
    </source>
</reference>
<dbReference type="PANTHER" id="PTHR46652">
    <property type="entry name" value="LEUCINE-RICH REPEAT AND IQ DOMAIN-CONTAINING PROTEIN 1-RELATED"/>
    <property type="match status" value="1"/>
</dbReference>
<dbReference type="InterPro" id="IPR050836">
    <property type="entry name" value="SDS22/Internalin_LRR"/>
</dbReference>
<dbReference type="InterPro" id="IPR003591">
    <property type="entry name" value="Leu-rich_rpt_typical-subtyp"/>
</dbReference>
<evidence type="ECO:0000256" key="2">
    <source>
        <dbReference type="ARBA" id="ARBA00022737"/>
    </source>
</evidence>
<gene>
    <name evidence="3" type="ORF">PAPYR_3231</name>
</gene>
<accession>A0ABQ8UQM4</accession>
<dbReference type="SUPFAM" id="SSF52058">
    <property type="entry name" value="L domain-like"/>
    <property type="match status" value="1"/>
</dbReference>
<name>A0ABQ8UQM4_9EUKA</name>
<dbReference type="SMART" id="SM00365">
    <property type="entry name" value="LRR_SD22"/>
    <property type="match status" value="3"/>
</dbReference>
<dbReference type="PROSITE" id="PS51450">
    <property type="entry name" value="LRR"/>
    <property type="match status" value="2"/>
</dbReference>
<dbReference type="InterPro" id="IPR025875">
    <property type="entry name" value="Leu-rich_rpt_4"/>
</dbReference>
<dbReference type="SMART" id="SM00369">
    <property type="entry name" value="LRR_TYP"/>
    <property type="match status" value="4"/>
</dbReference>
<comment type="caution">
    <text evidence="3">The sequence shown here is derived from an EMBL/GenBank/DDBJ whole genome shotgun (WGS) entry which is preliminary data.</text>
</comment>
<keyword evidence="4" id="KW-1185">Reference proteome</keyword>
<sequence length="223" mass="23576">MLLGGLNALSGGWAHTHLSANGQHLKTEDLRPPLVGQHLQTVLLSCNDLVSLEPLNITRNLTTLDASHNALTSLASLSAGTFSNLVSIDISHNRLRTLEGLDRLSRLRRVVAHDNALESLVGLPVGAPCLHELQLAQNALASIEGLAVSLPKLHLNVAHNRVESLAPLAGHGSLEELDASNNGLPTVGDGFGDLPMLHSLDLRANRLANLHETLGPSPRACPA</sequence>
<dbReference type="InterPro" id="IPR001611">
    <property type="entry name" value="Leu-rich_rpt"/>
</dbReference>
<dbReference type="InterPro" id="IPR032675">
    <property type="entry name" value="LRR_dom_sf"/>
</dbReference>
<dbReference type="Pfam" id="PF12799">
    <property type="entry name" value="LRR_4"/>
    <property type="match status" value="1"/>
</dbReference>
<evidence type="ECO:0000313" key="4">
    <source>
        <dbReference type="Proteomes" id="UP001141327"/>
    </source>
</evidence>
<keyword evidence="1" id="KW-0433">Leucine-rich repeat</keyword>